<dbReference type="PANTHER" id="PTHR43798:SF33">
    <property type="entry name" value="HYDROLASE, PUTATIVE (AFU_ORTHOLOGUE AFUA_2G14860)-RELATED"/>
    <property type="match status" value="1"/>
</dbReference>
<dbReference type="GO" id="GO:0016020">
    <property type="term" value="C:membrane"/>
    <property type="evidence" value="ECO:0007669"/>
    <property type="project" value="TreeGrafter"/>
</dbReference>
<reference evidence="2" key="1">
    <citation type="submission" date="2021-04" db="EMBL/GenBank/DDBJ databases">
        <title>Draft genome assembly of strain Phenylobacterium sp. 20VBR1 using MiniION and Illumina platforms.</title>
        <authorList>
            <person name="Thomas F.A."/>
            <person name="Krishnan K.P."/>
            <person name="Sinha R.K."/>
        </authorList>
    </citation>
    <scope>NUCLEOTIDE SEQUENCE</scope>
    <source>
        <strain evidence="2">20VBR1</strain>
    </source>
</reference>
<dbReference type="InterPro" id="IPR029058">
    <property type="entry name" value="AB_hydrolase_fold"/>
</dbReference>
<dbReference type="Proteomes" id="UP000622580">
    <property type="component" value="Unassembled WGS sequence"/>
</dbReference>
<dbReference type="Pfam" id="PF00561">
    <property type="entry name" value="Abhydrolase_1"/>
    <property type="match status" value="1"/>
</dbReference>
<dbReference type="PANTHER" id="PTHR43798">
    <property type="entry name" value="MONOACYLGLYCEROL LIPASE"/>
    <property type="match status" value="1"/>
</dbReference>
<evidence type="ECO:0000259" key="1">
    <source>
        <dbReference type="Pfam" id="PF00561"/>
    </source>
</evidence>
<dbReference type="EMBL" id="JAGSGD010000001">
    <property type="protein sequence ID" value="MBR7619242.1"/>
    <property type="molecule type" value="Genomic_DNA"/>
</dbReference>
<feature type="domain" description="AB hydrolase-1" evidence="1">
    <location>
        <begin position="104"/>
        <end position="209"/>
    </location>
</feature>
<dbReference type="SUPFAM" id="SSF53474">
    <property type="entry name" value="alpha/beta-Hydrolases"/>
    <property type="match status" value="1"/>
</dbReference>
<sequence length="374" mass="40037">MEIATVEVLATEFARRFSRYRQARQRKPVLQYHDMTFTRSPVKVPALLWVGDHAWFRLALGMVLAWIGLGMGGCATTNGPVGVPPGLASGEPFFECRGQASAAPTVVLEAGAFGTSADWGLAMRDLVKTGRVCAYDRLGLGRSPDRTNPPTPENIARDLESALDSLGETQPVILVGHSNGALYVETFATLFPASVAGVLYVDGVGSDDLDEPLVMEDLHDEETLARLAAVGGRMGLAPLVVQPTIDAIGLQDPAAHHKWAALTSPRHLKNARDEVLQILPALRRVREIGGVGRATPTAVVVASLAPTDPTERAWRHAQAAPARRACQGWVLDADGATHVSPLGRDRSYLLAAIEWLKTPGLKSAPTCDAQGFRP</sequence>
<dbReference type="InterPro" id="IPR050266">
    <property type="entry name" value="AB_hydrolase_sf"/>
</dbReference>
<dbReference type="Gene3D" id="3.40.50.1820">
    <property type="entry name" value="alpha/beta hydrolase"/>
    <property type="match status" value="1"/>
</dbReference>
<dbReference type="AlphaFoldDB" id="A0A941CZN4"/>
<gene>
    <name evidence="2" type="ORF">JKL49_07550</name>
</gene>
<evidence type="ECO:0000313" key="2">
    <source>
        <dbReference type="EMBL" id="MBR7619242.1"/>
    </source>
</evidence>
<dbReference type="InterPro" id="IPR000073">
    <property type="entry name" value="AB_hydrolase_1"/>
</dbReference>
<comment type="caution">
    <text evidence="2">The sequence shown here is derived from an EMBL/GenBank/DDBJ whole genome shotgun (WGS) entry which is preliminary data.</text>
</comment>
<keyword evidence="3" id="KW-1185">Reference proteome</keyword>
<proteinExistence type="predicted"/>
<evidence type="ECO:0000313" key="3">
    <source>
        <dbReference type="Proteomes" id="UP000622580"/>
    </source>
</evidence>
<organism evidence="2 3">
    <name type="scientific">Phenylobacterium glaciei</name>
    <dbReference type="NCBI Taxonomy" id="2803784"/>
    <lineage>
        <taxon>Bacteria</taxon>
        <taxon>Pseudomonadati</taxon>
        <taxon>Pseudomonadota</taxon>
        <taxon>Alphaproteobacteria</taxon>
        <taxon>Caulobacterales</taxon>
        <taxon>Caulobacteraceae</taxon>
        <taxon>Phenylobacterium</taxon>
    </lineage>
</organism>
<dbReference type="RefSeq" id="WP_215339527.1">
    <property type="nucleotide sequence ID" value="NZ_JAGSGD010000001.1"/>
</dbReference>
<keyword evidence="2" id="KW-0378">Hydrolase</keyword>
<dbReference type="GO" id="GO:0016787">
    <property type="term" value="F:hydrolase activity"/>
    <property type="evidence" value="ECO:0007669"/>
    <property type="project" value="UniProtKB-KW"/>
</dbReference>
<accession>A0A941CZN4</accession>
<name>A0A941CZN4_9CAUL</name>
<protein>
    <submittedName>
        <fullName evidence="2">Alpha/beta hydrolase</fullName>
    </submittedName>
</protein>